<evidence type="ECO:0000313" key="5">
    <source>
        <dbReference type="EMBL" id="CAJ2510931.1"/>
    </source>
</evidence>
<dbReference type="AlphaFoldDB" id="A0AAI8VN70"/>
<dbReference type="InterPro" id="IPR035979">
    <property type="entry name" value="RBD_domain_sf"/>
</dbReference>
<dbReference type="InterPro" id="IPR000504">
    <property type="entry name" value="RRM_dom"/>
</dbReference>
<dbReference type="Proteomes" id="UP001295740">
    <property type="component" value="Unassembled WGS sequence"/>
</dbReference>
<dbReference type="EMBL" id="CAUWAG010000018">
    <property type="protein sequence ID" value="CAJ2510931.1"/>
    <property type="molecule type" value="Genomic_DNA"/>
</dbReference>
<dbReference type="InterPro" id="IPR012677">
    <property type="entry name" value="Nucleotide-bd_a/b_plait_sf"/>
</dbReference>
<dbReference type="SUPFAM" id="SSF54928">
    <property type="entry name" value="RNA-binding domain, RBD"/>
    <property type="match status" value="1"/>
</dbReference>
<accession>A0AAI8VN70</accession>
<dbReference type="GO" id="GO:0003723">
    <property type="term" value="F:RNA binding"/>
    <property type="evidence" value="ECO:0007669"/>
    <property type="project" value="UniProtKB-UniRule"/>
</dbReference>
<comment type="caution">
    <text evidence="5">The sequence shown here is derived from an EMBL/GenBank/DDBJ whole genome shotgun (WGS) entry which is preliminary data.</text>
</comment>
<evidence type="ECO:0000256" key="2">
    <source>
        <dbReference type="PROSITE-ProRule" id="PRU00176"/>
    </source>
</evidence>
<evidence type="ECO:0000256" key="3">
    <source>
        <dbReference type="SAM" id="MobiDB-lite"/>
    </source>
</evidence>
<sequence>MSGRTLTVMSIVPRSLMGEEDRIAKAFYSCVPAGAAERVFASPSIVAAVGVWRLEDEVGDSFSSKVDVGGPSSLVTLTLELERKYPPDLLPEATYNISATFLARRSNTMENENAPRLYVGNLPYVAQKAEIEQLFADNNVEIRSIDMSIDPFNGRNPSYFFVDFHTQDQANRAMETMQGKPEVPTPDPKNPQNAYVYDRWSRDDAPSRWTAPSDEGRRLWVGGLAQVPNQDVLNVEMRALFQRWDIEAVSKIISPNDHQRTKNGTATPYGGSYRIRMGKQLARPTKVMREQLGVTKLDRERGRSPPPARDLEGSWRRRD</sequence>
<protein>
    <submittedName>
        <fullName evidence="5">Uu.00g065560.m01.CDS01</fullName>
    </submittedName>
</protein>
<evidence type="ECO:0000256" key="1">
    <source>
        <dbReference type="ARBA" id="ARBA00022884"/>
    </source>
</evidence>
<keyword evidence="1 2" id="KW-0694">RNA-binding</keyword>
<name>A0AAI8VN70_9PEZI</name>
<dbReference type="PANTHER" id="PTHR21245">
    <property type="entry name" value="HETEROGENEOUS NUCLEAR RIBONUCLEOPROTEIN"/>
    <property type="match status" value="1"/>
</dbReference>
<feature type="domain" description="RRM" evidence="4">
    <location>
        <begin position="115"/>
        <end position="180"/>
    </location>
</feature>
<dbReference type="Gene3D" id="3.30.70.330">
    <property type="match status" value="1"/>
</dbReference>
<evidence type="ECO:0000313" key="6">
    <source>
        <dbReference type="Proteomes" id="UP001295740"/>
    </source>
</evidence>
<feature type="compositionally biased region" description="Basic and acidic residues" evidence="3">
    <location>
        <begin position="296"/>
        <end position="319"/>
    </location>
</feature>
<dbReference type="SMART" id="SM00360">
    <property type="entry name" value="RRM"/>
    <property type="match status" value="1"/>
</dbReference>
<gene>
    <name evidence="5" type="ORF">KHLLAP_LOCUS11399</name>
</gene>
<dbReference type="Pfam" id="PF00076">
    <property type="entry name" value="RRM_1"/>
    <property type="match status" value="1"/>
</dbReference>
<proteinExistence type="predicted"/>
<organism evidence="5 6">
    <name type="scientific">Anthostomella pinea</name>
    <dbReference type="NCBI Taxonomy" id="933095"/>
    <lineage>
        <taxon>Eukaryota</taxon>
        <taxon>Fungi</taxon>
        <taxon>Dikarya</taxon>
        <taxon>Ascomycota</taxon>
        <taxon>Pezizomycotina</taxon>
        <taxon>Sordariomycetes</taxon>
        <taxon>Xylariomycetidae</taxon>
        <taxon>Xylariales</taxon>
        <taxon>Xylariaceae</taxon>
        <taxon>Anthostomella</taxon>
    </lineage>
</organism>
<reference evidence="5" key="1">
    <citation type="submission" date="2023-10" db="EMBL/GenBank/DDBJ databases">
        <authorList>
            <person name="Hackl T."/>
        </authorList>
    </citation>
    <scope>NUCLEOTIDE SEQUENCE</scope>
</reference>
<keyword evidence="6" id="KW-1185">Reference proteome</keyword>
<dbReference type="CDD" id="cd00590">
    <property type="entry name" value="RRM_SF"/>
    <property type="match status" value="1"/>
</dbReference>
<dbReference type="PROSITE" id="PS50102">
    <property type="entry name" value="RRM"/>
    <property type="match status" value="1"/>
</dbReference>
<feature type="region of interest" description="Disordered" evidence="3">
    <location>
        <begin position="292"/>
        <end position="319"/>
    </location>
</feature>
<evidence type="ECO:0000259" key="4">
    <source>
        <dbReference type="PROSITE" id="PS50102"/>
    </source>
</evidence>